<protein>
    <recommendedName>
        <fullName evidence="2">DUF5673 domain-containing protein</fullName>
    </recommendedName>
</protein>
<dbReference type="Proteomes" id="UP000467132">
    <property type="component" value="Unassembled WGS sequence"/>
</dbReference>
<accession>A0A845QTV3</accession>
<evidence type="ECO:0000256" key="1">
    <source>
        <dbReference type="SAM" id="Phobius"/>
    </source>
</evidence>
<keyword evidence="4" id="KW-1185">Reference proteome</keyword>
<feature type="transmembrane region" description="Helical" evidence="1">
    <location>
        <begin position="46"/>
        <end position="64"/>
    </location>
</feature>
<keyword evidence="1" id="KW-0812">Transmembrane</keyword>
<evidence type="ECO:0000259" key="2">
    <source>
        <dbReference type="Pfam" id="PF18923"/>
    </source>
</evidence>
<dbReference type="AlphaFoldDB" id="A0A845QTV3"/>
<keyword evidence="1" id="KW-0472">Membrane</keyword>
<gene>
    <name evidence="3" type="ORF">D3Z33_05255</name>
</gene>
<name>A0A845QTV3_9CLOT</name>
<sequence>MDSTYFVLTFLVLVFAVVSLLKDRANMKLVGEVLYEDKKENGIINIIKWILFGVASIYLIYAGYNMIIDKDIIKNIDIGVFLSVYYIFFANYYTKPFVIGEEGVIKYNNFIRFKHIKNYEFKDTKGEKYKLTIKYKRDTELKVKRLIIDIYDKEEIENMFRKKVIRKI</sequence>
<proteinExistence type="predicted"/>
<keyword evidence="1" id="KW-1133">Transmembrane helix</keyword>
<dbReference type="RefSeq" id="WP_160196741.1">
    <property type="nucleotide sequence ID" value="NZ_QXXA01000005.1"/>
</dbReference>
<feature type="transmembrane region" description="Helical" evidence="1">
    <location>
        <begin position="76"/>
        <end position="93"/>
    </location>
</feature>
<organism evidence="3 4">
    <name type="scientific">Senegalia massiliensis</name>
    <dbReference type="NCBI Taxonomy" id="1720316"/>
    <lineage>
        <taxon>Bacteria</taxon>
        <taxon>Bacillati</taxon>
        <taxon>Bacillota</taxon>
        <taxon>Clostridia</taxon>
        <taxon>Eubacteriales</taxon>
        <taxon>Clostridiaceae</taxon>
        <taxon>Senegalia</taxon>
    </lineage>
</organism>
<feature type="domain" description="DUF5673" evidence="2">
    <location>
        <begin position="98"/>
        <end position="163"/>
    </location>
</feature>
<comment type="caution">
    <text evidence="3">The sequence shown here is derived from an EMBL/GenBank/DDBJ whole genome shotgun (WGS) entry which is preliminary data.</text>
</comment>
<evidence type="ECO:0000313" key="3">
    <source>
        <dbReference type="EMBL" id="NBI06267.1"/>
    </source>
</evidence>
<dbReference type="Pfam" id="PF18923">
    <property type="entry name" value="DUF5673"/>
    <property type="match status" value="1"/>
</dbReference>
<reference evidence="3 4" key="1">
    <citation type="submission" date="2018-08" db="EMBL/GenBank/DDBJ databases">
        <title>Murine metabolic-syndrome-specific gut microbial biobank.</title>
        <authorList>
            <person name="Liu C."/>
        </authorList>
    </citation>
    <scope>NUCLEOTIDE SEQUENCE [LARGE SCALE GENOMIC DNA]</scope>
    <source>
        <strain evidence="3 4">583</strain>
    </source>
</reference>
<dbReference type="InterPro" id="IPR043730">
    <property type="entry name" value="DUF5673"/>
</dbReference>
<evidence type="ECO:0000313" key="4">
    <source>
        <dbReference type="Proteomes" id="UP000467132"/>
    </source>
</evidence>
<dbReference type="EMBL" id="QXXA01000005">
    <property type="protein sequence ID" value="NBI06267.1"/>
    <property type="molecule type" value="Genomic_DNA"/>
</dbReference>